<dbReference type="PANTHER" id="PTHR10500:SF7">
    <property type="entry name" value="BETA-MICROSEMINOPROTEIN"/>
    <property type="match status" value="1"/>
</dbReference>
<dbReference type="PANTHER" id="PTHR10500">
    <property type="entry name" value="BETA-MICROSEMINOPROTEIN"/>
    <property type="match status" value="1"/>
</dbReference>
<accession>A0A7K9SQG1</accession>
<comment type="caution">
    <text evidence="5">The sequence shown here is derived from an EMBL/GenBank/DDBJ whole genome shotgun (WGS) entry which is preliminary data.</text>
</comment>
<dbReference type="EMBL" id="VWZX01002818">
    <property type="protein sequence ID" value="NXI37691.1"/>
    <property type="molecule type" value="Genomic_DNA"/>
</dbReference>
<protein>
    <submittedName>
        <fullName evidence="5">MSMB protein</fullName>
    </submittedName>
</protein>
<evidence type="ECO:0000256" key="2">
    <source>
        <dbReference type="ARBA" id="ARBA00010352"/>
    </source>
</evidence>
<dbReference type="Pfam" id="PF05825">
    <property type="entry name" value="PSP94"/>
    <property type="match status" value="1"/>
</dbReference>
<evidence type="ECO:0000256" key="3">
    <source>
        <dbReference type="ARBA" id="ARBA00022525"/>
    </source>
</evidence>
<gene>
    <name evidence="5" type="primary">Msmb_1</name>
    <name evidence="5" type="ORF">GALDEA_R00584</name>
</gene>
<dbReference type="OrthoDB" id="6076852at2759"/>
<comment type="subcellular location">
    <subcellularLocation>
        <location evidence="1">Secreted</location>
    </subcellularLocation>
</comment>
<evidence type="ECO:0000256" key="4">
    <source>
        <dbReference type="ARBA" id="ARBA00023157"/>
    </source>
</evidence>
<dbReference type="Gene3D" id="2.10.70.10">
    <property type="entry name" value="Complement Module, domain 1"/>
    <property type="match status" value="1"/>
</dbReference>
<keyword evidence="6" id="KW-1185">Reference proteome</keyword>
<dbReference type="GO" id="GO:0005576">
    <property type="term" value="C:extracellular region"/>
    <property type="evidence" value="ECO:0007669"/>
    <property type="project" value="UniProtKB-SubCell"/>
</dbReference>
<dbReference type="InterPro" id="IPR008735">
    <property type="entry name" value="PSP94"/>
</dbReference>
<comment type="similarity">
    <text evidence="2">Belongs to the beta-microseminoprotein family.</text>
</comment>
<feature type="non-terminal residue" evidence="5">
    <location>
        <position position="76"/>
    </location>
</feature>
<reference evidence="5 6" key="1">
    <citation type="submission" date="2019-09" db="EMBL/GenBank/DDBJ databases">
        <title>Bird 10,000 Genomes (B10K) Project - Family phase.</title>
        <authorList>
            <person name="Zhang G."/>
        </authorList>
    </citation>
    <scope>NUCLEOTIDE SEQUENCE [LARGE SCALE GENOMIC DNA]</scope>
    <source>
        <strain evidence="5">B10K-DU-001-62</strain>
        <tissue evidence="5">Muscle</tissue>
    </source>
</reference>
<keyword evidence="3" id="KW-0964">Secreted</keyword>
<evidence type="ECO:0000313" key="5">
    <source>
        <dbReference type="EMBL" id="NXI37691.1"/>
    </source>
</evidence>
<dbReference type="Gene3D" id="2.20.25.590">
    <property type="match status" value="1"/>
</dbReference>
<proteinExistence type="inferred from homology"/>
<evidence type="ECO:0000313" key="6">
    <source>
        <dbReference type="Proteomes" id="UP000566440"/>
    </source>
</evidence>
<evidence type="ECO:0000256" key="1">
    <source>
        <dbReference type="ARBA" id="ARBA00004613"/>
    </source>
</evidence>
<dbReference type="AlphaFoldDB" id="A0A7K9SQG1"/>
<dbReference type="Proteomes" id="UP000566440">
    <property type="component" value="Unassembled WGS sequence"/>
</dbReference>
<sequence length="76" mass="8828">CRDSEGELHLFGTKWRDNECYDCSCSKDGIECCTSFATPVGYDREKCISIFNKETCIYRVLEKDDFSKECPVHSWV</sequence>
<organism evidence="5 6">
    <name type="scientific">Galbula dea</name>
    <dbReference type="NCBI Taxonomy" id="1109041"/>
    <lineage>
        <taxon>Eukaryota</taxon>
        <taxon>Metazoa</taxon>
        <taxon>Chordata</taxon>
        <taxon>Craniata</taxon>
        <taxon>Vertebrata</taxon>
        <taxon>Euteleostomi</taxon>
        <taxon>Archelosauria</taxon>
        <taxon>Archosauria</taxon>
        <taxon>Dinosauria</taxon>
        <taxon>Saurischia</taxon>
        <taxon>Theropoda</taxon>
        <taxon>Coelurosauria</taxon>
        <taxon>Aves</taxon>
        <taxon>Neognathae</taxon>
        <taxon>Neoaves</taxon>
        <taxon>Telluraves</taxon>
        <taxon>Coraciimorphae</taxon>
        <taxon>Piciformes</taxon>
        <taxon>Galbulidae</taxon>
        <taxon>Galbula</taxon>
    </lineage>
</organism>
<keyword evidence="4" id="KW-1015">Disulfide bond</keyword>
<name>A0A7K9SQG1_9PICI</name>
<feature type="non-terminal residue" evidence="5">
    <location>
        <position position="1"/>
    </location>
</feature>